<protein>
    <recommendedName>
        <fullName evidence="1">DUF559 domain-containing protein</fullName>
    </recommendedName>
</protein>
<dbReference type="Proteomes" id="UP000053060">
    <property type="component" value="Unassembled WGS sequence"/>
</dbReference>
<reference evidence="3" key="1">
    <citation type="submission" date="2015-01" db="EMBL/GenBank/DDBJ databases">
        <title>Draft genome sequence of Rhodococcus pyridinivorans strain KG-16, a hydrocarbon-degrading bacterium.</title>
        <authorList>
            <person name="Aggarwal R.K."/>
            <person name="Dawar C."/>
        </authorList>
    </citation>
    <scope>NUCLEOTIDE SEQUENCE [LARGE SCALE GENOMIC DNA]</scope>
    <source>
        <strain evidence="3">KG-16</strain>
    </source>
</reference>
<sequence length="286" mass="31421">MIDFDEPFSGRAALAAGLVTRHRLARDFVHLHRDVYIRREIPATPLLRAKAAWLWSQGRGVLAGVSAAAVHGTRWLDPDVAAELVRSDHVRSVPGISVRRAPKLDTCVVDGMVATTPAQTAFDLARRMPFDRAVETIDALCNATGLKVPEIEELATRSKGAHGIGAVPRVLAFVDGGAASPPETHTRLLLVRAGLPPPETQIEIFDGDAFVARADMGWKQWRVLVEYDGVQHWTDPTQRTRDIDRYAVLPELGWTVIRVGADLLYRRPDVFLERVRRALGAAGAPV</sequence>
<proteinExistence type="predicted"/>
<reference evidence="2 3" key="2">
    <citation type="journal article" date="2016" name="Genome Announc.">
        <title>Draft Genome Sequence of a Versatile Hydrocarbon-Degrading Bacterium, Rhodococcus pyridinivorans Strain KG-16, Collected from Oil Fields in India.</title>
        <authorList>
            <person name="Aggarwal R.K."/>
            <person name="Dawar C."/>
            <person name="Phanindranath R."/>
            <person name="Mutnuri L."/>
            <person name="Dayal A.M."/>
        </authorList>
    </citation>
    <scope>NUCLEOTIDE SEQUENCE [LARGE SCALE GENOMIC DNA]</scope>
    <source>
        <strain evidence="2 3">KG-16</strain>
    </source>
</reference>
<dbReference type="EMBL" id="AZXY01000007">
    <property type="protein sequence ID" value="KSZ57885.1"/>
    <property type="molecule type" value="Genomic_DNA"/>
</dbReference>
<accession>A0A0V9UIS2</accession>
<dbReference type="AlphaFoldDB" id="A0A0V9UIS2"/>
<evidence type="ECO:0000313" key="2">
    <source>
        <dbReference type="EMBL" id="KSZ57885.1"/>
    </source>
</evidence>
<organism evidence="2 3">
    <name type="scientific">Rhodococcus pyridinivorans KG-16</name>
    <dbReference type="NCBI Taxonomy" id="1441730"/>
    <lineage>
        <taxon>Bacteria</taxon>
        <taxon>Bacillati</taxon>
        <taxon>Actinomycetota</taxon>
        <taxon>Actinomycetes</taxon>
        <taxon>Mycobacteriales</taxon>
        <taxon>Nocardiaceae</taxon>
        <taxon>Rhodococcus</taxon>
    </lineage>
</organism>
<dbReference type="Gene3D" id="3.40.960.10">
    <property type="entry name" value="VSR Endonuclease"/>
    <property type="match status" value="1"/>
</dbReference>
<dbReference type="InterPro" id="IPR007569">
    <property type="entry name" value="DUF559"/>
</dbReference>
<name>A0A0V9UIS2_9NOCA</name>
<dbReference type="InterPro" id="IPR011335">
    <property type="entry name" value="Restrct_endonuc-II-like"/>
</dbReference>
<feature type="domain" description="DUF559" evidence="1">
    <location>
        <begin position="219"/>
        <end position="278"/>
    </location>
</feature>
<dbReference type="Pfam" id="PF04480">
    <property type="entry name" value="DUF559"/>
    <property type="match status" value="1"/>
</dbReference>
<dbReference type="SUPFAM" id="SSF52980">
    <property type="entry name" value="Restriction endonuclease-like"/>
    <property type="match status" value="1"/>
</dbReference>
<dbReference type="RefSeq" id="WP_060652574.1">
    <property type="nucleotide sequence ID" value="NZ_AZXY01000007.1"/>
</dbReference>
<gene>
    <name evidence="2" type="ORF">Z045_15070</name>
</gene>
<dbReference type="PATRIC" id="fig|1441730.3.peg.3135"/>
<evidence type="ECO:0000313" key="3">
    <source>
        <dbReference type="Proteomes" id="UP000053060"/>
    </source>
</evidence>
<evidence type="ECO:0000259" key="1">
    <source>
        <dbReference type="Pfam" id="PF04480"/>
    </source>
</evidence>
<comment type="caution">
    <text evidence="2">The sequence shown here is derived from an EMBL/GenBank/DDBJ whole genome shotgun (WGS) entry which is preliminary data.</text>
</comment>